<feature type="chain" id="PRO_5025605734" evidence="1">
    <location>
        <begin position="17"/>
        <end position="185"/>
    </location>
</feature>
<protein>
    <submittedName>
        <fullName evidence="2">Uncharacterized protein</fullName>
    </submittedName>
</protein>
<evidence type="ECO:0000256" key="1">
    <source>
        <dbReference type="SAM" id="SignalP"/>
    </source>
</evidence>
<evidence type="ECO:0000313" key="3">
    <source>
        <dbReference type="Proteomes" id="UP000800036"/>
    </source>
</evidence>
<accession>A0A6A5UYA6</accession>
<dbReference type="Proteomes" id="UP000800036">
    <property type="component" value="Unassembled WGS sequence"/>
</dbReference>
<keyword evidence="3" id="KW-1185">Reference proteome</keyword>
<dbReference type="EMBL" id="ML976710">
    <property type="protein sequence ID" value="KAF1969410.1"/>
    <property type="molecule type" value="Genomic_DNA"/>
</dbReference>
<dbReference type="OrthoDB" id="4825549at2759"/>
<sequence length="185" mass="20148">MRFLSLLAVGCGLVFAAVLPEDPAGLDRDLALEEAWTPALEEAWSLAQVTEFTGNVTALLEEEVALQEATLQDRSLEKRKCFKTGAKWGHPKQLYGKAAVFACYNKLSGTYKRGQVYRVCGPVSNSMSVEFKLGLTGKNAPKTRYISGGECLSGMSSEINSCSRGGQTTYGNWYYRVDPNKGGCP</sequence>
<gene>
    <name evidence="2" type="ORF">BU23DRAFT_601608</name>
</gene>
<feature type="signal peptide" evidence="1">
    <location>
        <begin position="1"/>
        <end position="16"/>
    </location>
</feature>
<dbReference type="AlphaFoldDB" id="A0A6A5UYA6"/>
<proteinExistence type="predicted"/>
<reference evidence="2" key="1">
    <citation type="journal article" date="2020" name="Stud. Mycol.">
        <title>101 Dothideomycetes genomes: a test case for predicting lifestyles and emergence of pathogens.</title>
        <authorList>
            <person name="Haridas S."/>
            <person name="Albert R."/>
            <person name="Binder M."/>
            <person name="Bloem J."/>
            <person name="Labutti K."/>
            <person name="Salamov A."/>
            <person name="Andreopoulos B."/>
            <person name="Baker S."/>
            <person name="Barry K."/>
            <person name="Bills G."/>
            <person name="Bluhm B."/>
            <person name="Cannon C."/>
            <person name="Castanera R."/>
            <person name="Culley D."/>
            <person name="Daum C."/>
            <person name="Ezra D."/>
            <person name="Gonzalez J."/>
            <person name="Henrissat B."/>
            <person name="Kuo A."/>
            <person name="Liang C."/>
            <person name="Lipzen A."/>
            <person name="Lutzoni F."/>
            <person name="Magnuson J."/>
            <person name="Mondo S."/>
            <person name="Nolan M."/>
            <person name="Ohm R."/>
            <person name="Pangilinan J."/>
            <person name="Park H.-J."/>
            <person name="Ramirez L."/>
            <person name="Alfaro M."/>
            <person name="Sun H."/>
            <person name="Tritt A."/>
            <person name="Yoshinaga Y."/>
            <person name="Zwiers L.-H."/>
            <person name="Turgeon B."/>
            <person name="Goodwin S."/>
            <person name="Spatafora J."/>
            <person name="Crous P."/>
            <person name="Grigoriev I."/>
        </authorList>
    </citation>
    <scope>NUCLEOTIDE SEQUENCE</scope>
    <source>
        <strain evidence="2">CBS 107.79</strain>
    </source>
</reference>
<organism evidence="2 3">
    <name type="scientific">Bimuria novae-zelandiae CBS 107.79</name>
    <dbReference type="NCBI Taxonomy" id="1447943"/>
    <lineage>
        <taxon>Eukaryota</taxon>
        <taxon>Fungi</taxon>
        <taxon>Dikarya</taxon>
        <taxon>Ascomycota</taxon>
        <taxon>Pezizomycotina</taxon>
        <taxon>Dothideomycetes</taxon>
        <taxon>Pleosporomycetidae</taxon>
        <taxon>Pleosporales</taxon>
        <taxon>Massarineae</taxon>
        <taxon>Didymosphaeriaceae</taxon>
        <taxon>Bimuria</taxon>
    </lineage>
</organism>
<evidence type="ECO:0000313" key="2">
    <source>
        <dbReference type="EMBL" id="KAF1969410.1"/>
    </source>
</evidence>
<name>A0A6A5UYA6_9PLEO</name>
<keyword evidence="1" id="KW-0732">Signal</keyword>